<evidence type="ECO:0000256" key="2">
    <source>
        <dbReference type="ARBA" id="ARBA00023315"/>
    </source>
</evidence>
<sequence>MTDPVVRRLTGADAAEWRALRLEALATYPQAFLTTHDEAAAVPMDTIAERLQTGHSYGVFVGSALVGIGSLIPQTKAQTRHRAELGAFFVQPGAQGSGAAMALLDGIAASAADLGIRQMELFVAASNARAIAFYTRAGFVEVGRIPNATLSDGVAETDLILLRDLS</sequence>
<proteinExistence type="predicted"/>
<dbReference type="InterPro" id="IPR016181">
    <property type="entry name" value="Acyl_CoA_acyltransferase"/>
</dbReference>
<reference evidence="4 5" key="1">
    <citation type="submission" date="2017-01" db="EMBL/GenBank/DDBJ databases">
        <title>Complete genome of Tateyamaria omphalii DOK1-4 isolated from seawater in Dokdo.</title>
        <authorList>
            <person name="Kim J.H."/>
            <person name="Chi W.-J."/>
        </authorList>
    </citation>
    <scope>NUCLEOTIDE SEQUENCE [LARGE SCALE GENOMIC DNA]</scope>
    <source>
        <strain evidence="4 5">DOK1-4</strain>
    </source>
</reference>
<dbReference type="Gene3D" id="3.40.630.30">
    <property type="match status" value="1"/>
</dbReference>
<dbReference type="InterPro" id="IPR000182">
    <property type="entry name" value="GNAT_dom"/>
</dbReference>
<dbReference type="Proteomes" id="UP000186336">
    <property type="component" value="Chromosome"/>
</dbReference>
<dbReference type="Pfam" id="PF00583">
    <property type="entry name" value="Acetyltransf_1"/>
    <property type="match status" value="1"/>
</dbReference>
<keyword evidence="2" id="KW-0012">Acyltransferase</keyword>
<dbReference type="SUPFAM" id="SSF55729">
    <property type="entry name" value="Acyl-CoA N-acyltransferases (Nat)"/>
    <property type="match status" value="1"/>
</dbReference>
<evidence type="ECO:0000256" key="1">
    <source>
        <dbReference type="ARBA" id="ARBA00022679"/>
    </source>
</evidence>
<dbReference type="PROSITE" id="PS51186">
    <property type="entry name" value="GNAT"/>
    <property type="match status" value="1"/>
</dbReference>
<dbReference type="STRING" id="299262.BWR18_00340"/>
<dbReference type="KEGG" id="tom:BWR18_00340"/>
<evidence type="ECO:0000259" key="3">
    <source>
        <dbReference type="PROSITE" id="PS51186"/>
    </source>
</evidence>
<feature type="domain" description="N-acetyltransferase" evidence="3">
    <location>
        <begin position="4"/>
        <end position="166"/>
    </location>
</feature>
<keyword evidence="5" id="KW-1185">Reference proteome</keyword>
<evidence type="ECO:0000313" key="5">
    <source>
        <dbReference type="Proteomes" id="UP000186336"/>
    </source>
</evidence>
<organism evidence="4 5">
    <name type="scientific">Tateyamaria omphalii</name>
    <dbReference type="NCBI Taxonomy" id="299262"/>
    <lineage>
        <taxon>Bacteria</taxon>
        <taxon>Pseudomonadati</taxon>
        <taxon>Pseudomonadota</taxon>
        <taxon>Alphaproteobacteria</taxon>
        <taxon>Rhodobacterales</taxon>
        <taxon>Roseobacteraceae</taxon>
        <taxon>Tateyamaria</taxon>
    </lineage>
</organism>
<evidence type="ECO:0000313" key="4">
    <source>
        <dbReference type="EMBL" id="APX10320.1"/>
    </source>
</evidence>
<dbReference type="PANTHER" id="PTHR43877">
    <property type="entry name" value="AMINOALKYLPHOSPHONATE N-ACETYLTRANSFERASE-RELATED-RELATED"/>
    <property type="match status" value="1"/>
</dbReference>
<name>A0A1P8MQH2_9RHOB</name>
<accession>A0A1P8MQH2</accession>
<protein>
    <recommendedName>
        <fullName evidence="3">N-acetyltransferase domain-containing protein</fullName>
    </recommendedName>
</protein>
<keyword evidence="1" id="KW-0808">Transferase</keyword>
<dbReference type="GO" id="GO:0016747">
    <property type="term" value="F:acyltransferase activity, transferring groups other than amino-acyl groups"/>
    <property type="evidence" value="ECO:0007669"/>
    <property type="project" value="InterPro"/>
</dbReference>
<dbReference type="RefSeq" id="WP_076626134.1">
    <property type="nucleotide sequence ID" value="NZ_CP019312.1"/>
</dbReference>
<dbReference type="AlphaFoldDB" id="A0A1P8MQH2"/>
<dbReference type="InterPro" id="IPR050832">
    <property type="entry name" value="Bact_Acetyltransf"/>
</dbReference>
<dbReference type="CDD" id="cd04301">
    <property type="entry name" value="NAT_SF"/>
    <property type="match status" value="1"/>
</dbReference>
<dbReference type="OrthoDB" id="6172743at2"/>
<dbReference type="EMBL" id="CP019312">
    <property type="protein sequence ID" value="APX10320.1"/>
    <property type="molecule type" value="Genomic_DNA"/>
</dbReference>
<gene>
    <name evidence="4" type="ORF">BWR18_00340</name>
</gene>